<dbReference type="AlphaFoldDB" id="A0ABD3F6Q2"/>
<evidence type="ECO:0000313" key="3">
    <source>
        <dbReference type="EMBL" id="KAL3661179.1"/>
    </source>
</evidence>
<feature type="domain" description="DUF6818" evidence="2">
    <location>
        <begin position="51"/>
        <end position="112"/>
    </location>
</feature>
<feature type="compositionally biased region" description="Basic and acidic residues" evidence="1">
    <location>
        <begin position="146"/>
        <end position="160"/>
    </location>
</feature>
<dbReference type="Proteomes" id="UP001632037">
    <property type="component" value="Unassembled WGS sequence"/>
</dbReference>
<evidence type="ECO:0000256" key="1">
    <source>
        <dbReference type="SAM" id="MobiDB-lite"/>
    </source>
</evidence>
<name>A0ABD3F6Q2_9STRA</name>
<evidence type="ECO:0000313" key="4">
    <source>
        <dbReference type="Proteomes" id="UP001632037"/>
    </source>
</evidence>
<sequence>MRGIEQFPFANQPKEAKSAAGGGHMPMAEGTVNYKLVEKELLLSVVTDYLPQGKHEWDQVAAVYNQRRERRAAPRSGASLKRKFASLYSVLQRSASTPSSLEKRVMELCLKITKKPSARSRTVCIDADRADACPQATESMPSVADPRLHEDTSDADEGSHAHGNGPIHQDRAVVTTALPLHAHCDAIRLFLWFQDREQNQVAQWRADRERAQSERKERELQREKDVSDAKKCHN</sequence>
<dbReference type="EMBL" id="JBIMZQ010000037">
    <property type="protein sequence ID" value="KAL3661179.1"/>
    <property type="molecule type" value="Genomic_DNA"/>
</dbReference>
<feature type="region of interest" description="Disordered" evidence="1">
    <location>
        <begin position="207"/>
        <end position="234"/>
    </location>
</feature>
<dbReference type="Pfam" id="PF20681">
    <property type="entry name" value="DUF6818"/>
    <property type="match status" value="1"/>
</dbReference>
<gene>
    <name evidence="3" type="ORF">V7S43_013787</name>
</gene>
<accession>A0ABD3F6Q2</accession>
<keyword evidence="4" id="KW-1185">Reference proteome</keyword>
<reference evidence="3 4" key="1">
    <citation type="submission" date="2024-09" db="EMBL/GenBank/DDBJ databases">
        <title>Genome sequencing and assembly of Phytophthora oleae, isolate VK10A, causative agent of rot of olive drupes.</title>
        <authorList>
            <person name="Conti Taguali S."/>
            <person name="Riolo M."/>
            <person name="La Spada F."/>
            <person name="Cacciola S.O."/>
            <person name="Dionisio G."/>
        </authorList>
    </citation>
    <scope>NUCLEOTIDE SEQUENCE [LARGE SCALE GENOMIC DNA]</scope>
    <source>
        <strain evidence="3 4">VK10A</strain>
    </source>
</reference>
<dbReference type="PANTHER" id="PTHR34409">
    <property type="entry name" value="SET DOMAIN-CONTAINING PROTEIN"/>
    <property type="match status" value="1"/>
</dbReference>
<proteinExistence type="predicted"/>
<evidence type="ECO:0000259" key="2">
    <source>
        <dbReference type="Pfam" id="PF20681"/>
    </source>
</evidence>
<dbReference type="InterPro" id="IPR049203">
    <property type="entry name" value="DUF6818"/>
</dbReference>
<dbReference type="PANTHER" id="PTHR34409:SF1">
    <property type="entry name" value="MYB-LIKE DOMAIN-CONTAINING PROTEIN"/>
    <property type="match status" value="1"/>
</dbReference>
<comment type="caution">
    <text evidence="3">The sequence shown here is derived from an EMBL/GenBank/DDBJ whole genome shotgun (WGS) entry which is preliminary data.</text>
</comment>
<protein>
    <recommendedName>
        <fullName evidence="2">DUF6818 domain-containing protein</fullName>
    </recommendedName>
</protein>
<organism evidence="3 4">
    <name type="scientific">Phytophthora oleae</name>
    <dbReference type="NCBI Taxonomy" id="2107226"/>
    <lineage>
        <taxon>Eukaryota</taxon>
        <taxon>Sar</taxon>
        <taxon>Stramenopiles</taxon>
        <taxon>Oomycota</taxon>
        <taxon>Peronosporomycetes</taxon>
        <taxon>Peronosporales</taxon>
        <taxon>Peronosporaceae</taxon>
        <taxon>Phytophthora</taxon>
    </lineage>
</organism>
<feature type="region of interest" description="Disordered" evidence="1">
    <location>
        <begin position="134"/>
        <end position="167"/>
    </location>
</feature>